<comment type="caution">
    <text evidence="5">The sequence shown here is derived from an EMBL/GenBank/DDBJ whole genome shotgun (WGS) entry which is preliminary data.</text>
</comment>
<evidence type="ECO:0000256" key="2">
    <source>
        <dbReference type="ARBA" id="ARBA00023004"/>
    </source>
</evidence>
<sequence>MHISNGLFFNSSICIECGICEDVCPVNAVKLKNYIFNIDGHIYSAGSSLAFQADRCLGEFCAKCVEICPTSALYTELPFYGGDSGGNSNNNNTTLKEKANYIHKKYTTSNFRKIVDALNLGQQIKELNVEGIKTLVKHVGGELDGKVLNFLKEAPLPIKVIGVGSTIENVYKTYTVLSDGDITNSDIVQLFNATTDIASYVPGPVGLIAQGINFTLVVYEESK</sequence>
<protein>
    <submittedName>
        <fullName evidence="5">4Fe-4S binding protein</fullName>
    </submittedName>
</protein>
<feature type="domain" description="4Fe-4S ferredoxin-type" evidence="4">
    <location>
        <begin position="5"/>
        <end position="34"/>
    </location>
</feature>
<reference evidence="5" key="1">
    <citation type="submission" date="2020-10" db="EMBL/GenBank/DDBJ databases">
        <authorList>
            <person name="Lu T."/>
            <person name="Wang Q."/>
            <person name="Han X."/>
        </authorList>
    </citation>
    <scope>NUCLEOTIDE SEQUENCE</scope>
    <source>
        <strain evidence="5">WQ 117</strain>
    </source>
</reference>
<dbReference type="PROSITE" id="PS51379">
    <property type="entry name" value="4FE4S_FER_2"/>
    <property type="match status" value="2"/>
</dbReference>
<dbReference type="RefSeq" id="WP_194183942.1">
    <property type="nucleotide sequence ID" value="NZ_JADGIK010000015.1"/>
</dbReference>
<dbReference type="Pfam" id="PF12838">
    <property type="entry name" value="Fer4_7"/>
    <property type="match status" value="1"/>
</dbReference>
<evidence type="ECO:0000259" key="4">
    <source>
        <dbReference type="PROSITE" id="PS51379"/>
    </source>
</evidence>
<dbReference type="GO" id="GO:0046872">
    <property type="term" value="F:metal ion binding"/>
    <property type="evidence" value="ECO:0007669"/>
    <property type="project" value="UniProtKB-KW"/>
</dbReference>
<name>A0A8J7FPJ0_9FLAO</name>
<organism evidence="5 6">
    <name type="scientific">Faecalibacter rhinopitheci</name>
    <dbReference type="NCBI Taxonomy" id="2779678"/>
    <lineage>
        <taxon>Bacteria</taxon>
        <taxon>Pseudomonadati</taxon>
        <taxon>Bacteroidota</taxon>
        <taxon>Flavobacteriia</taxon>
        <taxon>Flavobacteriales</taxon>
        <taxon>Weeksellaceae</taxon>
        <taxon>Faecalibacter</taxon>
    </lineage>
</organism>
<dbReference type="InterPro" id="IPR017900">
    <property type="entry name" value="4Fe4S_Fe_S_CS"/>
</dbReference>
<dbReference type="SUPFAM" id="SSF54862">
    <property type="entry name" value="4Fe-4S ferredoxins"/>
    <property type="match status" value="1"/>
</dbReference>
<keyword evidence="3" id="KW-0411">Iron-sulfur</keyword>
<evidence type="ECO:0000313" key="5">
    <source>
        <dbReference type="EMBL" id="MBF0598357.1"/>
    </source>
</evidence>
<accession>A0A8J7FPJ0</accession>
<keyword evidence="2" id="KW-0408">Iron</keyword>
<dbReference type="AlphaFoldDB" id="A0A8J7FPJ0"/>
<evidence type="ECO:0000256" key="1">
    <source>
        <dbReference type="ARBA" id="ARBA00022723"/>
    </source>
</evidence>
<evidence type="ECO:0000313" key="6">
    <source>
        <dbReference type="Proteomes" id="UP000608754"/>
    </source>
</evidence>
<dbReference type="PROSITE" id="PS00198">
    <property type="entry name" value="4FE4S_FER_1"/>
    <property type="match status" value="1"/>
</dbReference>
<proteinExistence type="predicted"/>
<keyword evidence="6" id="KW-1185">Reference proteome</keyword>
<dbReference type="Gene3D" id="3.30.70.20">
    <property type="match status" value="1"/>
</dbReference>
<dbReference type="GO" id="GO:0051536">
    <property type="term" value="F:iron-sulfur cluster binding"/>
    <property type="evidence" value="ECO:0007669"/>
    <property type="project" value="UniProtKB-KW"/>
</dbReference>
<gene>
    <name evidence="5" type="ORF">IM532_13045</name>
</gene>
<keyword evidence="1" id="KW-0479">Metal-binding</keyword>
<feature type="domain" description="4Fe-4S ferredoxin-type" evidence="4">
    <location>
        <begin position="47"/>
        <end position="78"/>
    </location>
</feature>
<dbReference type="Proteomes" id="UP000608754">
    <property type="component" value="Unassembled WGS sequence"/>
</dbReference>
<evidence type="ECO:0000256" key="3">
    <source>
        <dbReference type="ARBA" id="ARBA00023014"/>
    </source>
</evidence>
<dbReference type="EMBL" id="JADGIK010000015">
    <property type="protein sequence ID" value="MBF0598357.1"/>
    <property type="molecule type" value="Genomic_DNA"/>
</dbReference>
<dbReference type="InterPro" id="IPR017896">
    <property type="entry name" value="4Fe4S_Fe-S-bd"/>
</dbReference>